<evidence type="ECO:0000313" key="2">
    <source>
        <dbReference type="Proteomes" id="UP000263900"/>
    </source>
</evidence>
<dbReference type="Pfam" id="PF07606">
    <property type="entry name" value="DUF1569"/>
    <property type="match status" value="1"/>
</dbReference>
<dbReference type="EMBL" id="CP032157">
    <property type="protein sequence ID" value="AXY78536.1"/>
    <property type="molecule type" value="Genomic_DNA"/>
</dbReference>
<dbReference type="SUPFAM" id="SSF109854">
    <property type="entry name" value="DinB/YfiT-like putative metalloenzymes"/>
    <property type="match status" value="1"/>
</dbReference>
<reference evidence="1 2" key="1">
    <citation type="submission" date="2018-09" db="EMBL/GenBank/DDBJ databases">
        <title>Genome sequencing of strain 6GH32-13.</title>
        <authorList>
            <person name="Weon H.-Y."/>
            <person name="Heo J."/>
            <person name="Kwon S.-W."/>
        </authorList>
    </citation>
    <scope>NUCLEOTIDE SEQUENCE [LARGE SCALE GENOMIC DNA]</scope>
    <source>
        <strain evidence="1 2">5GH32-13</strain>
    </source>
</reference>
<dbReference type="InterPro" id="IPR011463">
    <property type="entry name" value="DUF1569"/>
</dbReference>
<dbReference type="Proteomes" id="UP000263900">
    <property type="component" value="Chromosome"/>
</dbReference>
<dbReference type="OrthoDB" id="2599194at2"/>
<dbReference type="AlphaFoldDB" id="A0A3B7MZM6"/>
<organism evidence="1 2">
    <name type="scientific">Paraflavitalea soli</name>
    <dbReference type="NCBI Taxonomy" id="2315862"/>
    <lineage>
        <taxon>Bacteria</taxon>
        <taxon>Pseudomonadati</taxon>
        <taxon>Bacteroidota</taxon>
        <taxon>Chitinophagia</taxon>
        <taxon>Chitinophagales</taxon>
        <taxon>Chitinophagaceae</taxon>
        <taxon>Paraflavitalea</taxon>
    </lineage>
</organism>
<sequence>MKTVFDKATRDSLISRIRQVNENSPRQWGKMTVYQMVKHCATWEAWILESKPNKHTLLGMIFGKMALKNMLKDEKPMARNVPTSAAFKVQGSGNVEAQKAEWIAQIERYAHYVNHGFVHDFFGKMTTEQVGRLAYKHTDHHLRQFNC</sequence>
<accession>A0A3B7MZM6</accession>
<gene>
    <name evidence="1" type="ORF">D3H65_06095</name>
</gene>
<dbReference type="KEGG" id="pseg:D3H65_06095"/>
<evidence type="ECO:0000313" key="1">
    <source>
        <dbReference type="EMBL" id="AXY78536.1"/>
    </source>
</evidence>
<keyword evidence="2" id="KW-1185">Reference proteome</keyword>
<proteinExistence type="predicted"/>
<dbReference type="InterPro" id="IPR034660">
    <property type="entry name" value="DinB/YfiT-like"/>
</dbReference>
<protein>
    <submittedName>
        <fullName evidence="1">DUF1569 domain-containing protein</fullName>
    </submittedName>
</protein>
<dbReference type="RefSeq" id="WP_119054408.1">
    <property type="nucleotide sequence ID" value="NZ_CP032157.1"/>
</dbReference>
<dbReference type="Gene3D" id="1.20.120.450">
    <property type="entry name" value="dinb family like domain"/>
    <property type="match status" value="1"/>
</dbReference>
<name>A0A3B7MZM6_9BACT</name>